<dbReference type="PANTHER" id="PTHR24220">
    <property type="entry name" value="IMPORT ATP-BINDING PROTEIN"/>
    <property type="match status" value="1"/>
</dbReference>
<dbReference type="InterPro" id="IPR015854">
    <property type="entry name" value="ABC_transpr_LolD-like"/>
</dbReference>
<organism evidence="4 5">
    <name type="scientific">Arsukibacterium tuosuense</name>
    <dbReference type="NCBI Taxonomy" id="1323745"/>
    <lineage>
        <taxon>Bacteria</taxon>
        <taxon>Pseudomonadati</taxon>
        <taxon>Pseudomonadota</taxon>
        <taxon>Gammaproteobacteria</taxon>
        <taxon>Chromatiales</taxon>
        <taxon>Chromatiaceae</taxon>
        <taxon>Arsukibacterium</taxon>
    </lineage>
</organism>
<evidence type="ECO:0000256" key="1">
    <source>
        <dbReference type="ARBA" id="ARBA00022741"/>
    </source>
</evidence>
<sequence>MLAKLEAKTKRMGTSVHLENMSHQLASHAAEPRQLFRQLSMQIEPEERLAIVGNSGSGKSTLISILAGLQKPSDGKVTFICSKSGQALDVARFRQRCSFIFQQLYLLPELDVMHNVALPLTLRGDSKALNKSLVWLDKVGLAHVARVPVTSLSNGEQQRVAIARALISSPEILFADEPVSHLDRDNAVQMFDLINEFCKASATSLVLATRDIDLAKQVERYVTLAATSEASAA</sequence>
<dbReference type="GO" id="GO:0005886">
    <property type="term" value="C:plasma membrane"/>
    <property type="evidence" value="ECO:0007669"/>
    <property type="project" value="TreeGrafter"/>
</dbReference>
<dbReference type="SMART" id="SM00382">
    <property type="entry name" value="AAA"/>
    <property type="match status" value="1"/>
</dbReference>
<evidence type="ECO:0000313" key="5">
    <source>
        <dbReference type="Proteomes" id="UP000219353"/>
    </source>
</evidence>
<dbReference type="GO" id="GO:0022857">
    <property type="term" value="F:transmembrane transporter activity"/>
    <property type="evidence" value="ECO:0007669"/>
    <property type="project" value="TreeGrafter"/>
</dbReference>
<dbReference type="GO" id="GO:0005524">
    <property type="term" value="F:ATP binding"/>
    <property type="evidence" value="ECO:0007669"/>
    <property type="project" value="UniProtKB-KW"/>
</dbReference>
<dbReference type="OrthoDB" id="9801477at2"/>
<dbReference type="GO" id="GO:0016887">
    <property type="term" value="F:ATP hydrolysis activity"/>
    <property type="evidence" value="ECO:0007669"/>
    <property type="project" value="InterPro"/>
</dbReference>
<reference evidence="5" key="1">
    <citation type="submission" date="2017-09" db="EMBL/GenBank/DDBJ databases">
        <authorList>
            <person name="Varghese N."/>
            <person name="Submissions S."/>
        </authorList>
    </citation>
    <scope>NUCLEOTIDE SEQUENCE [LARGE SCALE GENOMIC DNA]</scope>
    <source>
        <strain evidence="5">CGMCC 1.12461</strain>
    </source>
</reference>
<feature type="domain" description="ABC transporter" evidence="3">
    <location>
        <begin position="16"/>
        <end position="233"/>
    </location>
</feature>
<keyword evidence="5" id="KW-1185">Reference proteome</keyword>
<keyword evidence="1" id="KW-0547">Nucleotide-binding</keyword>
<dbReference type="InterPro" id="IPR027417">
    <property type="entry name" value="P-loop_NTPase"/>
</dbReference>
<evidence type="ECO:0000256" key="2">
    <source>
        <dbReference type="ARBA" id="ARBA00022840"/>
    </source>
</evidence>
<dbReference type="Pfam" id="PF00005">
    <property type="entry name" value="ABC_tran"/>
    <property type="match status" value="1"/>
</dbReference>
<name>A0A285JHB3_9GAMM</name>
<gene>
    <name evidence="4" type="ORF">SAMN06297280_3477</name>
</gene>
<dbReference type="PROSITE" id="PS50893">
    <property type="entry name" value="ABC_TRANSPORTER_2"/>
    <property type="match status" value="1"/>
</dbReference>
<dbReference type="Proteomes" id="UP000219353">
    <property type="component" value="Unassembled WGS sequence"/>
</dbReference>
<protein>
    <submittedName>
        <fullName evidence="4">Putative ABC transport system ATP-binding protein</fullName>
    </submittedName>
</protein>
<accession>A0A285JHB3</accession>
<dbReference type="InterPro" id="IPR003593">
    <property type="entry name" value="AAA+_ATPase"/>
</dbReference>
<dbReference type="RefSeq" id="WP_097112655.1">
    <property type="nucleotide sequence ID" value="NZ_OBEB01000008.1"/>
</dbReference>
<dbReference type="SUPFAM" id="SSF52540">
    <property type="entry name" value="P-loop containing nucleoside triphosphate hydrolases"/>
    <property type="match status" value="1"/>
</dbReference>
<dbReference type="EMBL" id="OBEB01000008">
    <property type="protein sequence ID" value="SNY58756.1"/>
    <property type="molecule type" value="Genomic_DNA"/>
</dbReference>
<proteinExistence type="predicted"/>
<dbReference type="InterPro" id="IPR003439">
    <property type="entry name" value="ABC_transporter-like_ATP-bd"/>
</dbReference>
<dbReference type="Gene3D" id="3.40.50.300">
    <property type="entry name" value="P-loop containing nucleotide triphosphate hydrolases"/>
    <property type="match status" value="1"/>
</dbReference>
<dbReference type="AlphaFoldDB" id="A0A285JHB3"/>
<evidence type="ECO:0000259" key="3">
    <source>
        <dbReference type="PROSITE" id="PS50893"/>
    </source>
</evidence>
<evidence type="ECO:0000313" key="4">
    <source>
        <dbReference type="EMBL" id="SNY58756.1"/>
    </source>
</evidence>
<keyword evidence="2 4" id="KW-0067">ATP-binding</keyword>